<dbReference type="Pfam" id="PF12704">
    <property type="entry name" value="MacB_PCD"/>
    <property type="match status" value="1"/>
</dbReference>
<feature type="transmembrane region" description="Helical" evidence="7">
    <location>
        <begin position="355"/>
        <end position="374"/>
    </location>
</feature>
<evidence type="ECO:0000256" key="3">
    <source>
        <dbReference type="ARBA" id="ARBA00022692"/>
    </source>
</evidence>
<evidence type="ECO:0000256" key="4">
    <source>
        <dbReference type="ARBA" id="ARBA00022989"/>
    </source>
</evidence>
<feature type="transmembrane region" description="Helical" evidence="7">
    <location>
        <begin position="21"/>
        <end position="41"/>
    </location>
</feature>
<feature type="transmembrane region" description="Helical" evidence="7">
    <location>
        <begin position="268"/>
        <end position="293"/>
    </location>
</feature>
<dbReference type="PANTHER" id="PTHR30572:SF4">
    <property type="entry name" value="ABC TRANSPORTER PERMEASE YTRF"/>
    <property type="match status" value="1"/>
</dbReference>
<comment type="caution">
    <text evidence="10">The sequence shown here is derived from an EMBL/GenBank/DDBJ whole genome shotgun (WGS) entry which is preliminary data.</text>
</comment>
<evidence type="ECO:0000256" key="2">
    <source>
        <dbReference type="ARBA" id="ARBA00022475"/>
    </source>
</evidence>
<keyword evidence="3 7" id="KW-0812">Transmembrane</keyword>
<evidence type="ECO:0000256" key="7">
    <source>
        <dbReference type="SAM" id="Phobius"/>
    </source>
</evidence>
<evidence type="ECO:0000313" key="11">
    <source>
        <dbReference type="Proteomes" id="UP001596380"/>
    </source>
</evidence>
<proteinExistence type="inferred from homology"/>
<keyword evidence="11" id="KW-1185">Reference proteome</keyword>
<feature type="transmembrane region" description="Helical" evidence="7">
    <location>
        <begin position="321"/>
        <end position="343"/>
    </location>
</feature>
<organism evidence="10 11">
    <name type="scientific">Actinomadura yumaensis</name>
    <dbReference type="NCBI Taxonomy" id="111807"/>
    <lineage>
        <taxon>Bacteria</taxon>
        <taxon>Bacillati</taxon>
        <taxon>Actinomycetota</taxon>
        <taxon>Actinomycetes</taxon>
        <taxon>Streptosporangiales</taxon>
        <taxon>Thermomonosporaceae</taxon>
        <taxon>Actinomadura</taxon>
    </lineage>
</organism>
<gene>
    <name evidence="10" type="ORF">ACFQKB_32410</name>
</gene>
<keyword evidence="2" id="KW-1003">Cell membrane</keyword>
<evidence type="ECO:0000313" key="10">
    <source>
        <dbReference type="EMBL" id="MFC6884502.1"/>
    </source>
</evidence>
<dbReference type="InterPro" id="IPR025857">
    <property type="entry name" value="MacB_PCD"/>
</dbReference>
<dbReference type="Pfam" id="PF02687">
    <property type="entry name" value="FtsX"/>
    <property type="match status" value="1"/>
</dbReference>
<comment type="subcellular location">
    <subcellularLocation>
        <location evidence="1">Cell membrane</location>
        <topology evidence="1">Multi-pass membrane protein</topology>
    </subcellularLocation>
</comment>
<feature type="domain" description="ABC3 transporter permease C-terminal" evidence="8">
    <location>
        <begin position="272"/>
        <end position="384"/>
    </location>
</feature>
<comment type="similarity">
    <text evidence="6">Belongs to the ABC-4 integral membrane protein family.</text>
</comment>
<keyword evidence="5 7" id="KW-0472">Membrane</keyword>
<dbReference type="PANTHER" id="PTHR30572">
    <property type="entry name" value="MEMBRANE COMPONENT OF TRANSPORTER-RELATED"/>
    <property type="match status" value="1"/>
</dbReference>
<feature type="domain" description="MacB-like periplasmic core" evidence="9">
    <location>
        <begin position="22"/>
        <end position="231"/>
    </location>
</feature>
<dbReference type="Proteomes" id="UP001596380">
    <property type="component" value="Unassembled WGS sequence"/>
</dbReference>
<evidence type="ECO:0000256" key="1">
    <source>
        <dbReference type="ARBA" id="ARBA00004651"/>
    </source>
</evidence>
<accession>A0ABW2CSQ3</accession>
<protein>
    <submittedName>
        <fullName evidence="10">ABC transporter permease</fullName>
    </submittedName>
</protein>
<dbReference type="RefSeq" id="WP_160824397.1">
    <property type="nucleotide sequence ID" value="NZ_JBHSXS010000028.1"/>
</dbReference>
<evidence type="ECO:0000256" key="6">
    <source>
        <dbReference type="ARBA" id="ARBA00038076"/>
    </source>
</evidence>
<sequence length="391" mass="39513">MWPGDVVKVGAVGLRTRPLRAFLSALGIAIGIAAMVAVVGISSSSGADLDRTLSSLGTNLLTVSPGQTMTGEEAKLPVEAESMVGRIKPVHTVSAVGRVEDAKVYRNNKISKDETNGLSAYAARPGLSSAIGAHVRTGTWLNPATGSFPAAVLGSNAAERLGIGKAGPDTQVLIGGQWFTVIGILDPVALAPDLDNGALVGWPAAESVLGFDGHPTTVYTRAADASVEGVQSVLGATVNPESPNEVQVSRPSDALAAKQAAGEAFTGLLLGLGAVALLVGGVGVANTMVISVLERRPEIGLRRSLGATRGQIRTQFLAESLLLSALGGAGGALIGTVVTFGYALSQGWPAVVPPWAVAGGIAATLFIGAIAGLYPAIRASRLSPTEALSAH</sequence>
<reference evidence="11" key="1">
    <citation type="journal article" date="2019" name="Int. J. Syst. Evol. Microbiol.">
        <title>The Global Catalogue of Microorganisms (GCM) 10K type strain sequencing project: providing services to taxonomists for standard genome sequencing and annotation.</title>
        <authorList>
            <consortium name="The Broad Institute Genomics Platform"/>
            <consortium name="The Broad Institute Genome Sequencing Center for Infectious Disease"/>
            <person name="Wu L."/>
            <person name="Ma J."/>
        </authorList>
    </citation>
    <scope>NUCLEOTIDE SEQUENCE [LARGE SCALE GENOMIC DNA]</scope>
    <source>
        <strain evidence="11">JCM 3369</strain>
    </source>
</reference>
<evidence type="ECO:0000259" key="9">
    <source>
        <dbReference type="Pfam" id="PF12704"/>
    </source>
</evidence>
<evidence type="ECO:0000256" key="5">
    <source>
        <dbReference type="ARBA" id="ARBA00023136"/>
    </source>
</evidence>
<dbReference type="InterPro" id="IPR050250">
    <property type="entry name" value="Macrolide_Exporter_MacB"/>
</dbReference>
<dbReference type="InterPro" id="IPR003838">
    <property type="entry name" value="ABC3_permease_C"/>
</dbReference>
<evidence type="ECO:0000259" key="8">
    <source>
        <dbReference type="Pfam" id="PF02687"/>
    </source>
</evidence>
<keyword evidence="4 7" id="KW-1133">Transmembrane helix</keyword>
<name>A0ABW2CSQ3_9ACTN</name>
<dbReference type="EMBL" id="JBHSXS010000028">
    <property type="protein sequence ID" value="MFC6884502.1"/>
    <property type="molecule type" value="Genomic_DNA"/>
</dbReference>